<sequence>MAEEFLTVPVRLAAEAVLREKAAADPSFRALLTANPAEAISSTFGDAPDAGVSFRVIEEGPEEIVFVLPPLPDELSDKELATASGGLTLNLSIDPNDLVITKPGGSYNITLIKSSAGTGSPVWAALDPFKTSQINWQEGYTVYGAK</sequence>
<reference evidence="1 2" key="1">
    <citation type="submission" date="2024-02" db="EMBL/GenBank/DDBJ databases">
        <title>A new putative Pannonibacter species isolated from two cases of bloodstream infections in paediatric patients.</title>
        <authorList>
            <person name="Castellana S."/>
            <person name="De Laurentiis V."/>
            <person name="Grassi M."/>
            <person name="De Leonardis F."/>
            <person name="Mosca A."/>
            <person name="De Carlo C."/>
            <person name="Sparapano E."/>
            <person name="Ronga L."/>
            <person name="Santacroce L."/>
            <person name="Chironna M."/>
            <person name="De Robertis A."/>
            <person name="Bianco A."/>
            <person name="Del Sambro L."/>
            <person name="Capozzi L."/>
            <person name="Parisi A."/>
        </authorList>
    </citation>
    <scope>NUCLEOTIDE SEQUENCE [LARGE SCALE GENOMIC DNA]</scope>
    <source>
        <strain evidence="1 2">Pt2</strain>
    </source>
</reference>
<dbReference type="InterPro" id="IPR036648">
    <property type="entry name" value="CN_Hdrase_a/SCN_Hdrase_g_sf"/>
</dbReference>
<dbReference type="SUPFAM" id="SSF56209">
    <property type="entry name" value="Nitrile hydratase alpha chain"/>
    <property type="match status" value="1"/>
</dbReference>
<evidence type="ECO:0000313" key="2">
    <source>
        <dbReference type="Proteomes" id="UP001380822"/>
    </source>
</evidence>
<comment type="caution">
    <text evidence="1">The sequence shown here is derived from an EMBL/GenBank/DDBJ whole genome shotgun (WGS) entry which is preliminary data.</text>
</comment>
<protein>
    <recommendedName>
        <fullName evidence="3">NHLP leader peptide family natural product</fullName>
    </recommendedName>
</protein>
<dbReference type="Proteomes" id="UP001380822">
    <property type="component" value="Unassembled WGS sequence"/>
</dbReference>
<dbReference type="EMBL" id="JBAKBE010000001">
    <property type="protein sequence ID" value="MEH0094628.1"/>
    <property type="molecule type" value="Genomic_DNA"/>
</dbReference>
<organism evidence="1 2">
    <name type="scientific">Pannonibacter anstelovis</name>
    <dbReference type="NCBI Taxonomy" id="3121537"/>
    <lineage>
        <taxon>Bacteria</taxon>
        <taxon>Pseudomonadati</taxon>
        <taxon>Pseudomonadota</taxon>
        <taxon>Alphaproteobacteria</taxon>
        <taxon>Hyphomicrobiales</taxon>
        <taxon>Stappiaceae</taxon>
        <taxon>Pannonibacter</taxon>
    </lineage>
</organism>
<accession>A0ABU7ZHX0</accession>
<evidence type="ECO:0000313" key="1">
    <source>
        <dbReference type="EMBL" id="MEH0094628.1"/>
    </source>
</evidence>
<proteinExistence type="predicted"/>
<keyword evidence="2" id="KW-1185">Reference proteome</keyword>
<dbReference type="RefSeq" id="WP_334249517.1">
    <property type="nucleotide sequence ID" value="NZ_JBAKBE010000001.1"/>
</dbReference>
<evidence type="ECO:0008006" key="3">
    <source>
        <dbReference type="Google" id="ProtNLM"/>
    </source>
</evidence>
<gene>
    <name evidence="1" type="ORF">V6L76_00070</name>
</gene>
<dbReference type="Gene3D" id="3.90.330.10">
    <property type="entry name" value="Nitrile hydratase alpha /Thiocyanate hydrolase gamma"/>
    <property type="match status" value="1"/>
</dbReference>
<name>A0ABU7ZHX0_9HYPH</name>